<keyword evidence="1" id="KW-0596">Phosphopantetheine</keyword>
<organism evidence="4 5">
    <name type="scientific">Streptomyces clavuligerus</name>
    <dbReference type="NCBI Taxonomy" id="1901"/>
    <lineage>
        <taxon>Bacteria</taxon>
        <taxon>Bacillati</taxon>
        <taxon>Actinomycetota</taxon>
        <taxon>Actinomycetes</taxon>
        <taxon>Kitasatosporales</taxon>
        <taxon>Streptomycetaceae</taxon>
        <taxon>Streptomyces</taxon>
    </lineage>
</organism>
<gene>
    <name evidence="4" type="ORF">SCLAV_p0332</name>
</gene>
<dbReference type="InterPro" id="IPR014030">
    <property type="entry name" value="Ketoacyl_synth_N"/>
</dbReference>
<dbReference type="CDD" id="cd00833">
    <property type="entry name" value="PKS"/>
    <property type="match status" value="1"/>
</dbReference>
<dbReference type="PANTHER" id="PTHR43775">
    <property type="entry name" value="FATTY ACID SYNTHASE"/>
    <property type="match status" value="1"/>
</dbReference>
<dbReference type="PROSITE" id="PS52004">
    <property type="entry name" value="KS3_2"/>
    <property type="match status" value="1"/>
</dbReference>
<sequence length="211" mass="21640">MTRAAGPDGLTRHTAPGVHRGAIANRLSHVLGASGPSLVVDTGQFSSLVAVHLACASLRGGECDTTLAAGVNLLLGPDNSRLLAEWGDLSPDGVCRTFDARADGFVRGEGAAAPLLKPLSSAIGDGDTVLAVILGSAVNRGGDDPSPRPAPKRSAPFSAVPAGRPGSVPVTSSTSSSTAPVPRSVTPPRPPRSAPNWVRREAPTPRWWWAR</sequence>
<dbReference type="AlphaFoldDB" id="B5GS30"/>
<dbReference type="GO" id="GO:0005886">
    <property type="term" value="C:plasma membrane"/>
    <property type="evidence" value="ECO:0007669"/>
    <property type="project" value="TreeGrafter"/>
</dbReference>
<evidence type="ECO:0000256" key="2">
    <source>
        <dbReference type="ARBA" id="ARBA00022553"/>
    </source>
</evidence>
<dbReference type="SUPFAM" id="SSF53901">
    <property type="entry name" value="Thiolase-like"/>
    <property type="match status" value="1"/>
</dbReference>
<evidence type="ECO:0000256" key="1">
    <source>
        <dbReference type="ARBA" id="ARBA00022450"/>
    </source>
</evidence>
<name>B5GS30_STRCL</name>
<dbReference type="GO" id="GO:0006633">
    <property type="term" value="P:fatty acid biosynthetic process"/>
    <property type="evidence" value="ECO:0007669"/>
    <property type="project" value="TreeGrafter"/>
</dbReference>
<dbReference type="SMART" id="SM00825">
    <property type="entry name" value="PKS_KS"/>
    <property type="match status" value="1"/>
</dbReference>
<dbReference type="InterPro" id="IPR050091">
    <property type="entry name" value="PKS_NRPS_Biosynth_Enz"/>
</dbReference>
<dbReference type="Pfam" id="PF00109">
    <property type="entry name" value="ketoacyl-synt"/>
    <property type="match status" value="1"/>
</dbReference>
<geneLocation type="plasmid" evidence="4 5">
    <name>pSCL4</name>
</geneLocation>
<dbReference type="GO" id="GO:0005737">
    <property type="term" value="C:cytoplasm"/>
    <property type="evidence" value="ECO:0007669"/>
    <property type="project" value="TreeGrafter"/>
</dbReference>
<dbReference type="Gene3D" id="3.40.47.10">
    <property type="match status" value="1"/>
</dbReference>
<accession>B5GS30</accession>
<keyword evidence="2" id="KW-0597">Phosphoprotein</keyword>
<evidence type="ECO:0000256" key="3">
    <source>
        <dbReference type="SAM" id="MobiDB-lite"/>
    </source>
</evidence>
<protein>
    <submittedName>
        <fullName evidence="4">Polyketide synthase</fullName>
    </submittedName>
</protein>
<dbReference type="GO" id="GO:0004312">
    <property type="term" value="F:fatty acid synthase activity"/>
    <property type="evidence" value="ECO:0007669"/>
    <property type="project" value="TreeGrafter"/>
</dbReference>
<proteinExistence type="predicted"/>
<dbReference type="InterPro" id="IPR016039">
    <property type="entry name" value="Thiolase-like"/>
</dbReference>
<dbReference type="GO" id="GO:0071770">
    <property type="term" value="P:DIM/DIP cell wall layer assembly"/>
    <property type="evidence" value="ECO:0007669"/>
    <property type="project" value="TreeGrafter"/>
</dbReference>
<evidence type="ECO:0000313" key="5">
    <source>
        <dbReference type="Proteomes" id="UP000002357"/>
    </source>
</evidence>
<dbReference type="InterPro" id="IPR020841">
    <property type="entry name" value="PKS_Beta-ketoAc_synthase_dom"/>
</dbReference>
<feature type="compositionally biased region" description="Low complexity" evidence="3">
    <location>
        <begin position="164"/>
        <end position="184"/>
    </location>
</feature>
<dbReference type="Proteomes" id="UP000002357">
    <property type="component" value="Plasmid pSCL4"/>
</dbReference>
<dbReference type="eggNOG" id="COG3321">
    <property type="taxonomic scope" value="Bacteria"/>
</dbReference>
<keyword evidence="5" id="KW-1185">Reference proteome</keyword>
<dbReference type="OrthoDB" id="9778690at2"/>
<feature type="region of interest" description="Disordered" evidence="3">
    <location>
        <begin position="140"/>
        <end position="211"/>
    </location>
</feature>
<dbReference type="PANTHER" id="PTHR43775:SF37">
    <property type="entry name" value="SI:DKEY-61P9.11"/>
    <property type="match status" value="1"/>
</dbReference>
<dbReference type="EMBL" id="CM000914">
    <property type="protein sequence ID" value="EFG03823.2"/>
    <property type="molecule type" value="Genomic_DNA"/>
</dbReference>
<reference evidence="4 5" key="1">
    <citation type="journal article" date="2010" name="Genome Biol. Evol.">
        <title>The sequence of a 1.8-mb bacterial linear plasmid reveals a rich evolutionary reservoir of secondary metabolic pathways.</title>
        <authorList>
            <person name="Medema M.H."/>
            <person name="Trefzer A."/>
            <person name="Kovalchuk A."/>
            <person name="van den Berg M."/>
            <person name="Mueller U."/>
            <person name="Heijne W."/>
            <person name="Wu L."/>
            <person name="Alam M.T."/>
            <person name="Ronning C.M."/>
            <person name="Nierman W.C."/>
            <person name="Bovenberg R.A.L."/>
            <person name="Breitling R."/>
            <person name="Takano E."/>
        </authorList>
    </citation>
    <scope>NUCLEOTIDE SEQUENCE [LARGE SCALE GENOMIC DNA]</scope>
    <source>
        <strain evidence="5">ATCC 27064 / DSM 738 / JCM 4710 / NBRC 13307 / NCIMB 12785 / NRRL 3585 / VKM Ac-602</strain>
        <plasmid evidence="4">pSCL4</plasmid>
    </source>
</reference>
<keyword evidence="4" id="KW-0614">Plasmid</keyword>
<evidence type="ECO:0000313" key="4">
    <source>
        <dbReference type="EMBL" id="EFG03823.2"/>
    </source>
</evidence>